<gene>
    <name evidence="1" type="ORF">BDZ31_003699</name>
</gene>
<proteinExistence type="predicted"/>
<keyword evidence="1" id="KW-0378">Hydrolase</keyword>
<dbReference type="GO" id="GO:0008233">
    <property type="term" value="F:peptidase activity"/>
    <property type="evidence" value="ECO:0007669"/>
    <property type="project" value="UniProtKB-KW"/>
</dbReference>
<evidence type="ECO:0000313" key="2">
    <source>
        <dbReference type="Proteomes" id="UP000585272"/>
    </source>
</evidence>
<reference evidence="1 2" key="1">
    <citation type="submission" date="2020-08" db="EMBL/GenBank/DDBJ databases">
        <title>Genomic Encyclopedia of Archaeal and Bacterial Type Strains, Phase II (KMG-II): from individual species to whole genera.</title>
        <authorList>
            <person name="Goeker M."/>
        </authorList>
    </citation>
    <scope>NUCLEOTIDE SEQUENCE [LARGE SCALE GENOMIC DNA]</scope>
    <source>
        <strain evidence="1 2">DSM 23288</strain>
    </source>
</reference>
<dbReference type="GO" id="GO:0006508">
    <property type="term" value="P:proteolysis"/>
    <property type="evidence" value="ECO:0007669"/>
    <property type="project" value="UniProtKB-KW"/>
</dbReference>
<comment type="caution">
    <text evidence="1">The sequence shown here is derived from an EMBL/GenBank/DDBJ whole genome shotgun (WGS) entry which is preliminary data.</text>
</comment>
<evidence type="ECO:0000313" key="1">
    <source>
        <dbReference type="EMBL" id="MBB4664096.1"/>
    </source>
</evidence>
<keyword evidence="1" id="KW-0645">Protease</keyword>
<dbReference type="EMBL" id="JACHNU010000006">
    <property type="protein sequence ID" value="MBB4664096.1"/>
    <property type="molecule type" value="Genomic_DNA"/>
</dbReference>
<accession>A0A840IH46</accession>
<dbReference type="RefSeq" id="WP_183343828.1">
    <property type="nucleotide sequence ID" value="NZ_JACHNU010000006.1"/>
</dbReference>
<keyword evidence="2" id="KW-1185">Reference proteome</keyword>
<name>A0A840IH46_9ACTN</name>
<protein>
    <submittedName>
        <fullName evidence="1">Putative Zn-dependent protease</fullName>
    </submittedName>
</protein>
<dbReference type="AlphaFoldDB" id="A0A840IH46"/>
<sequence>MAEPDHRALLQEAIRHEASAQQALLRGDAAVSRERFAAAAGLYRASWEAAPPRSFGRLVGMAKAAVLAGHGGEEAAYVRSALGDACDSPPGWYALAIAALIQGDDDTARRAAAGMRTEDPAFNRTADAIDALARDDADGYAAAVRAIVADFERRDRHLTGVAFADTAVMLERLARARGLAAAPASALMPTLG</sequence>
<dbReference type="Proteomes" id="UP000585272">
    <property type="component" value="Unassembled WGS sequence"/>
</dbReference>
<organism evidence="1 2">
    <name type="scientific">Conexibacter arvalis</name>
    <dbReference type="NCBI Taxonomy" id="912552"/>
    <lineage>
        <taxon>Bacteria</taxon>
        <taxon>Bacillati</taxon>
        <taxon>Actinomycetota</taxon>
        <taxon>Thermoleophilia</taxon>
        <taxon>Solirubrobacterales</taxon>
        <taxon>Conexibacteraceae</taxon>
        <taxon>Conexibacter</taxon>
    </lineage>
</organism>